<feature type="transmembrane region" description="Helical" evidence="1">
    <location>
        <begin position="153"/>
        <end position="171"/>
    </location>
</feature>
<dbReference type="Gene3D" id="3.30.110.40">
    <property type="entry name" value="TusA-like domain"/>
    <property type="match status" value="1"/>
</dbReference>
<reference evidence="2 3" key="1">
    <citation type="journal article" date="2009" name="Genome Res.">
        <title>Complete genome of the cellulolytic thermophile Acidothermus cellulolyticus 11B provides insights into its ecophysiological and evolutionary adaptations.</title>
        <authorList>
            <person name="Barabote R.D."/>
            <person name="Xie G."/>
            <person name="Leu D.H."/>
            <person name="Normand P."/>
            <person name="Necsulea A."/>
            <person name="Daubin V."/>
            <person name="Medigue C."/>
            <person name="Adney W.S."/>
            <person name="Xu X.C."/>
            <person name="Lapidus A."/>
            <person name="Parales R.E."/>
            <person name="Detter C."/>
            <person name="Pujic P."/>
            <person name="Bruce D."/>
            <person name="Lavire C."/>
            <person name="Challacombe J.F."/>
            <person name="Brettin T.S."/>
            <person name="Berry A.M."/>
        </authorList>
    </citation>
    <scope>NUCLEOTIDE SEQUENCE [LARGE SCALE GENOMIC DNA]</scope>
    <source>
        <strain evidence="3">ATCC 43068 / DSM 8971 / 11B</strain>
    </source>
</reference>
<feature type="transmembrane region" description="Helical" evidence="1">
    <location>
        <begin position="262"/>
        <end position="284"/>
    </location>
</feature>
<feature type="transmembrane region" description="Helical" evidence="1">
    <location>
        <begin position="128"/>
        <end position="146"/>
    </location>
</feature>
<dbReference type="SUPFAM" id="SSF64307">
    <property type="entry name" value="SirA-like"/>
    <property type="match status" value="1"/>
</dbReference>
<gene>
    <name evidence="2" type="ordered locus">Acel_0495</name>
</gene>
<dbReference type="InParanoid" id="A0LS58"/>
<dbReference type="EMBL" id="CP000481">
    <property type="protein sequence ID" value="ABK52268.1"/>
    <property type="molecule type" value="Genomic_DNA"/>
</dbReference>
<evidence type="ECO:0000313" key="3">
    <source>
        <dbReference type="Proteomes" id="UP000008221"/>
    </source>
</evidence>
<keyword evidence="1" id="KW-0472">Membrane</keyword>
<dbReference type="eggNOG" id="COG0425">
    <property type="taxonomic scope" value="Bacteria"/>
</dbReference>
<protein>
    <submittedName>
        <fullName evidence="2">Uncharacterized protein</fullName>
    </submittedName>
</protein>
<sequence length="387" mass="42042">MTVSVSRATQLRVVVREETPILPRIAFVLISVASIAGAVFTGTDLGVHGAFLIVRWFALWVTALAGGFLAWRLFYLRATEADAQPDAVSRYNTAAISRAAWLGRFLAIGTVLGSAGPWAATYLADRPALRVALSVDALLLAIALTVGIARRSVAFAAAAACAGQLVGWAYADAGLGVDGVVRLAHLTAFTLWLGGALWNIAVAMPVGRQHATMDAVIVQAHQLDRFRWVVRVALPTIIGTGLVMAGAYRTLPMSWWSRYPGVLIPIKVAIIVALVVVFITCPLFRQCSPVKGVCAIEDLSESAEPQPAAPRLVDNRRVPCAIGLIRADEAMRTVPPGAALEIRSRDVYAPIEIRLWAERHGYRMESLRRAGIWPRRYHVFIVRRPEE</sequence>
<evidence type="ECO:0000313" key="2">
    <source>
        <dbReference type="EMBL" id="ABK52268.1"/>
    </source>
</evidence>
<feature type="transmembrane region" description="Helical" evidence="1">
    <location>
        <begin position="95"/>
        <end position="116"/>
    </location>
</feature>
<feature type="transmembrane region" description="Helical" evidence="1">
    <location>
        <begin position="228"/>
        <end position="250"/>
    </location>
</feature>
<dbReference type="InterPro" id="IPR036868">
    <property type="entry name" value="TusA-like_sf"/>
</dbReference>
<dbReference type="HOGENOM" id="CLU_712949_0_0_11"/>
<feature type="transmembrane region" description="Helical" evidence="1">
    <location>
        <begin position="53"/>
        <end position="74"/>
    </location>
</feature>
<keyword evidence="1" id="KW-0812">Transmembrane</keyword>
<dbReference type="RefSeq" id="WP_011719331.1">
    <property type="nucleotide sequence ID" value="NC_008578.1"/>
</dbReference>
<feature type="transmembrane region" description="Helical" evidence="1">
    <location>
        <begin position="21"/>
        <end position="41"/>
    </location>
</feature>
<keyword evidence="1" id="KW-1133">Transmembrane helix</keyword>
<dbReference type="STRING" id="351607.Acel_0495"/>
<name>A0LS58_ACIC1</name>
<evidence type="ECO:0000256" key="1">
    <source>
        <dbReference type="SAM" id="Phobius"/>
    </source>
</evidence>
<keyword evidence="3" id="KW-1185">Reference proteome</keyword>
<organism evidence="2 3">
    <name type="scientific">Acidothermus cellulolyticus (strain ATCC 43068 / DSM 8971 / 11B)</name>
    <dbReference type="NCBI Taxonomy" id="351607"/>
    <lineage>
        <taxon>Bacteria</taxon>
        <taxon>Bacillati</taxon>
        <taxon>Actinomycetota</taxon>
        <taxon>Actinomycetes</taxon>
        <taxon>Acidothermales</taxon>
        <taxon>Acidothermaceae</taxon>
        <taxon>Acidothermus</taxon>
    </lineage>
</organism>
<dbReference type="AlphaFoldDB" id="A0LS58"/>
<dbReference type="KEGG" id="ace:Acel_0495"/>
<dbReference type="Proteomes" id="UP000008221">
    <property type="component" value="Chromosome"/>
</dbReference>
<feature type="transmembrane region" description="Helical" evidence="1">
    <location>
        <begin position="183"/>
        <end position="207"/>
    </location>
</feature>
<proteinExistence type="predicted"/>
<accession>A0LS58</accession>